<dbReference type="PROSITE" id="PS00990">
    <property type="entry name" value="CLAT_ADAPTOR_M_1"/>
    <property type="match status" value="1"/>
</dbReference>
<proteinExistence type="predicted"/>
<dbReference type="AlphaFoldDB" id="A0A4V3XE51"/>
<accession>A0A4V3XE51</accession>
<evidence type="ECO:0000313" key="5">
    <source>
        <dbReference type="EMBL" id="THH12323.1"/>
    </source>
</evidence>
<keyword evidence="6" id="KW-1185">Reference proteome</keyword>
<dbReference type="GO" id="GO:0030131">
    <property type="term" value="C:clathrin adaptor complex"/>
    <property type="evidence" value="ECO:0007669"/>
    <property type="project" value="InterPro"/>
</dbReference>
<dbReference type="GO" id="GO:0012505">
    <property type="term" value="C:endomembrane system"/>
    <property type="evidence" value="ECO:0007669"/>
    <property type="project" value="UniProtKB-SubCell"/>
</dbReference>
<keyword evidence="2" id="KW-0813">Transport</keyword>
<dbReference type="InterPro" id="IPR036168">
    <property type="entry name" value="AP2_Mu_C_sf"/>
</dbReference>
<dbReference type="Gene3D" id="3.30.450.60">
    <property type="match status" value="1"/>
</dbReference>
<keyword evidence="4" id="KW-0472">Membrane</keyword>
<reference evidence="5 6" key="1">
    <citation type="submission" date="2019-02" db="EMBL/GenBank/DDBJ databases">
        <title>Genome sequencing of the rare red list fungi Phellinidium pouzarii.</title>
        <authorList>
            <person name="Buettner E."/>
            <person name="Kellner H."/>
        </authorList>
    </citation>
    <scope>NUCLEOTIDE SEQUENCE [LARGE SCALE GENOMIC DNA]</scope>
    <source>
        <strain evidence="5 6">DSM 108285</strain>
    </source>
</reference>
<protein>
    <recommendedName>
        <fullName evidence="7">AP complex mu/sigma subunit domain-containing protein</fullName>
    </recommendedName>
</protein>
<dbReference type="OrthoDB" id="870at2759"/>
<name>A0A4V3XE51_9AGAM</name>
<dbReference type="SUPFAM" id="SSF64356">
    <property type="entry name" value="SNARE-like"/>
    <property type="match status" value="1"/>
</dbReference>
<keyword evidence="3" id="KW-0653">Protein transport</keyword>
<evidence type="ECO:0000256" key="1">
    <source>
        <dbReference type="ARBA" id="ARBA00004308"/>
    </source>
</evidence>
<dbReference type="PRINTS" id="PR00314">
    <property type="entry name" value="CLATHRINADPT"/>
</dbReference>
<dbReference type="SUPFAM" id="SSF49447">
    <property type="entry name" value="Second domain of Mu2 adaptin subunit (ap50) of ap2 adaptor"/>
    <property type="match status" value="1"/>
</dbReference>
<dbReference type="InterPro" id="IPR050431">
    <property type="entry name" value="Adaptor_comp_med_subunit"/>
</dbReference>
<dbReference type="GO" id="GO:0006886">
    <property type="term" value="P:intracellular protein transport"/>
    <property type="evidence" value="ECO:0007669"/>
    <property type="project" value="InterPro"/>
</dbReference>
<evidence type="ECO:0000256" key="3">
    <source>
        <dbReference type="ARBA" id="ARBA00022927"/>
    </source>
</evidence>
<dbReference type="InterPro" id="IPR001392">
    <property type="entry name" value="Clathrin_mu"/>
</dbReference>
<comment type="subcellular location">
    <subcellularLocation>
        <location evidence="1">Endomembrane system</location>
    </subcellularLocation>
</comment>
<evidence type="ECO:0008006" key="7">
    <source>
        <dbReference type="Google" id="ProtNLM"/>
    </source>
</evidence>
<gene>
    <name evidence="5" type="ORF">EW145_g84</name>
</gene>
<evidence type="ECO:0000256" key="2">
    <source>
        <dbReference type="ARBA" id="ARBA00022448"/>
    </source>
</evidence>
<dbReference type="InterPro" id="IPR018240">
    <property type="entry name" value="Clathrin_mu_CS"/>
</dbReference>
<dbReference type="Gene3D" id="2.60.40.1170">
    <property type="entry name" value="Mu homology domain, subdomain B"/>
    <property type="match status" value="1"/>
</dbReference>
<dbReference type="GO" id="GO:0016192">
    <property type="term" value="P:vesicle-mediated transport"/>
    <property type="evidence" value="ECO:0007669"/>
    <property type="project" value="InterPro"/>
</dbReference>
<organism evidence="5 6">
    <name type="scientific">Phellinidium pouzarii</name>
    <dbReference type="NCBI Taxonomy" id="167371"/>
    <lineage>
        <taxon>Eukaryota</taxon>
        <taxon>Fungi</taxon>
        <taxon>Dikarya</taxon>
        <taxon>Basidiomycota</taxon>
        <taxon>Agaricomycotina</taxon>
        <taxon>Agaricomycetes</taxon>
        <taxon>Hymenochaetales</taxon>
        <taxon>Hymenochaetaceae</taxon>
        <taxon>Phellinidium</taxon>
    </lineage>
</organism>
<evidence type="ECO:0000313" key="6">
    <source>
        <dbReference type="Proteomes" id="UP000308199"/>
    </source>
</evidence>
<dbReference type="InterPro" id="IPR011012">
    <property type="entry name" value="Longin-like_dom_sf"/>
</dbReference>
<dbReference type="Proteomes" id="UP000308199">
    <property type="component" value="Unassembled WGS sequence"/>
</dbReference>
<sequence length="209" mass="22967">MAIDGLIILEPNGRPIIQTNFKTTSAAYPLLHIDAFNNALAKSTNGQIDPVLYVSAHHGPSACCHIECGGGLRLLCPVSGDVDALYVFAFLQLFHDTLQDYLGEISSSSLRDHFDVVYQLLEEMLDNGHPLTTERSALRDIVLPPSLLDKILSVAGVSGLAKASANPFASPIPWRKLGIKYNNNEIYFDLVEDLRAIVHKFVKINLKNL</sequence>
<dbReference type="EMBL" id="SGPK01000001">
    <property type="protein sequence ID" value="THH12323.1"/>
    <property type="molecule type" value="Genomic_DNA"/>
</dbReference>
<evidence type="ECO:0000256" key="4">
    <source>
        <dbReference type="ARBA" id="ARBA00023136"/>
    </source>
</evidence>
<dbReference type="CDD" id="cd14837">
    <property type="entry name" value="AP3_Mu_N"/>
    <property type="match status" value="1"/>
</dbReference>
<dbReference type="PANTHER" id="PTHR10529">
    <property type="entry name" value="AP COMPLEX SUBUNIT MU"/>
    <property type="match status" value="1"/>
</dbReference>
<comment type="caution">
    <text evidence="5">The sequence shown here is derived from an EMBL/GenBank/DDBJ whole genome shotgun (WGS) entry which is preliminary data.</text>
</comment>